<dbReference type="GO" id="GO:0003676">
    <property type="term" value="F:nucleic acid binding"/>
    <property type="evidence" value="ECO:0007669"/>
    <property type="project" value="InterPro"/>
</dbReference>
<comment type="caution">
    <text evidence="1">The sequence shown here is derived from an EMBL/GenBank/DDBJ whole genome shotgun (WGS) entry which is preliminary data.</text>
</comment>
<dbReference type="OrthoDB" id="6429742at2759"/>
<gene>
    <name evidence="1" type="ORF">HERIO_515</name>
</gene>
<reference evidence="1 2" key="1">
    <citation type="journal article" date="2017" name="Environ. Microbiol.">
        <title>Decay of the glycolytic pathway and adaptation to intranuclear parasitism within Enterocytozoonidae microsporidia.</title>
        <authorList>
            <person name="Wiredu Boakye D."/>
            <person name="Jaroenlak P."/>
            <person name="Prachumwat A."/>
            <person name="Williams T.A."/>
            <person name="Bateman K.S."/>
            <person name="Itsathitphaisarn O."/>
            <person name="Sritunyalucksana K."/>
            <person name="Paszkiewicz K.H."/>
            <person name="Moore K.A."/>
            <person name="Stentiford G.D."/>
            <person name="Williams B.A."/>
        </authorList>
    </citation>
    <scope>NUCLEOTIDE SEQUENCE [LARGE SCALE GENOMIC DNA]</scope>
    <source>
        <strain evidence="1 2">GB1</strain>
    </source>
</reference>
<dbReference type="Proteomes" id="UP000192356">
    <property type="component" value="Unassembled WGS sequence"/>
</dbReference>
<dbReference type="EMBL" id="LVKB01000016">
    <property type="protein sequence ID" value="ORD97605.1"/>
    <property type="molecule type" value="Genomic_DNA"/>
</dbReference>
<evidence type="ECO:0000313" key="1">
    <source>
        <dbReference type="EMBL" id="ORD97605.1"/>
    </source>
</evidence>
<dbReference type="Gene3D" id="3.30.420.10">
    <property type="entry name" value="Ribonuclease H-like superfamily/Ribonuclease H"/>
    <property type="match status" value="1"/>
</dbReference>
<dbReference type="InterPro" id="IPR036397">
    <property type="entry name" value="RNaseH_sf"/>
</dbReference>
<accession>A0A1X0QD55</accession>
<dbReference type="SUPFAM" id="SSF53098">
    <property type="entry name" value="Ribonuclease H-like"/>
    <property type="match status" value="1"/>
</dbReference>
<evidence type="ECO:0008006" key="3">
    <source>
        <dbReference type="Google" id="ProtNLM"/>
    </source>
</evidence>
<protein>
    <recommendedName>
        <fullName evidence="3">Integrase catalytic domain-containing protein</fullName>
    </recommendedName>
</protein>
<dbReference type="VEuPathDB" id="MicrosporidiaDB:HERIO_515"/>
<proteinExistence type="predicted"/>
<sequence>MIENYTNSCETYQLNKKYNLRYGLLQGKIEVCNPWNTITLDIVGPLNFTEGDKHWLLHIIDYGSRLTELFVLSKITTNVVAKLFENN</sequence>
<dbReference type="AlphaFoldDB" id="A0A1X0QD55"/>
<evidence type="ECO:0000313" key="2">
    <source>
        <dbReference type="Proteomes" id="UP000192356"/>
    </source>
</evidence>
<organism evidence="1 2">
    <name type="scientific">Hepatospora eriocheir</name>
    <dbReference type="NCBI Taxonomy" id="1081669"/>
    <lineage>
        <taxon>Eukaryota</taxon>
        <taxon>Fungi</taxon>
        <taxon>Fungi incertae sedis</taxon>
        <taxon>Microsporidia</taxon>
        <taxon>Hepatosporidae</taxon>
        <taxon>Hepatospora</taxon>
    </lineage>
</organism>
<name>A0A1X0QD55_9MICR</name>
<keyword evidence="2" id="KW-1185">Reference proteome</keyword>
<dbReference type="InterPro" id="IPR012337">
    <property type="entry name" value="RNaseH-like_sf"/>
</dbReference>